<evidence type="ECO:0000313" key="1">
    <source>
        <dbReference type="EMBL" id="MVT68292.1"/>
    </source>
</evidence>
<accession>A0A0R3BR64</accession>
<gene>
    <name evidence="1" type="ORF">GPL21_24650</name>
</gene>
<reference evidence="1 2" key="1">
    <citation type="submission" date="2019-12" db="EMBL/GenBank/DDBJ databases">
        <title>Draft genome sequences Bradyrhizobium cajani AMBPC1010, Bradyrhizobium pachyrhizi AMBPC1040 and Bradyrhizobium yuanmingense ALSPC3051, three plant growth promoting strains isolated from nodules of Cajanus cajan L. in Dominican Republic.</title>
        <authorList>
            <person name="Flores-Felix J.D."/>
            <person name="Araujo J."/>
            <person name="Diaz-Alcantara C."/>
            <person name="Gonzalez-Andres F."/>
            <person name="Velazquez E."/>
        </authorList>
    </citation>
    <scope>NUCLEOTIDE SEQUENCE [LARGE SCALE GENOMIC DNA]</scope>
    <source>
        <strain evidence="1 2">1040</strain>
    </source>
</reference>
<dbReference type="GO" id="GO:0005886">
    <property type="term" value="C:plasma membrane"/>
    <property type="evidence" value="ECO:0007669"/>
    <property type="project" value="TreeGrafter"/>
</dbReference>
<dbReference type="GeneID" id="92955154"/>
<organism evidence="1 2">
    <name type="scientific">Bradyrhizobium pachyrhizi</name>
    <dbReference type="NCBI Taxonomy" id="280333"/>
    <lineage>
        <taxon>Bacteria</taxon>
        <taxon>Pseudomonadati</taxon>
        <taxon>Pseudomonadota</taxon>
        <taxon>Alphaproteobacteria</taxon>
        <taxon>Hyphomicrobiales</taxon>
        <taxon>Nitrobacteraceae</taxon>
        <taxon>Bradyrhizobium</taxon>
    </lineage>
</organism>
<proteinExistence type="predicted"/>
<evidence type="ECO:0000313" key="2">
    <source>
        <dbReference type="Proteomes" id="UP000436468"/>
    </source>
</evidence>
<dbReference type="AlphaFoldDB" id="A0A0R3BR64"/>
<comment type="caution">
    <text evidence="1">The sequence shown here is derived from an EMBL/GenBank/DDBJ whole genome shotgun (WGS) entry which is preliminary data.</text>
</comment>
<dbReference type="Pfam" id="PF04657">
    <property type="entry name" value="DMT_YdcZ"/>
    <property type="match status" value="1"/>
</dbReference>
<dbReference type="PANTHER" id="PTHR34821:SF2">
    <property type="entry name" value="INNER MEMBRANE PROTEIN YDCZ"/>
    <property type="match status" value="1"/>
</dbReference>
<sequence length="147" mass="15307">MQVWFLYLLALGAGICVAVQQVLNGNLRSALNSPAWAGLVSYLGGLVTMAVVLVATREPVPSWKLVTAVPWWAWSGGVLGGIFILLMILLLPPLGAATLLALVVAGQMLAGIAMDHFGLFGLAQHPVSVSRLAGIALIIGGVLLIKD</sequence>
<name>A0A0R3BR64_9BRAD</name>
<keyword evidence="2" id="KW-1185">Reference proteome</keyword>
<dbReference type="Proteomes" id="UP000436468">
    <property type="component" value="Unassembled WGS sequence"/>
</dbReference>
<dbReference type="EMBL" id="WQNF01000019">
    <property type="protein sequence ID" value="MVT68292.1"/>
    <property type="molecule type" value="Genomic_DNA"/>
</dbReference>
<dbReference type="PANTHER" id="PTHR34821">
    <property type="entry name" value="INNER MEMBRANE PROTEIN YDCZ"/>
    <property type="match status" value="1"/>
</dbReference>
<protein>
    <submittedName>
        <fullName evidence="1">EamA-like transporter family protein</fullName>
    </submittedName>
</protein>
<dbReference type="InterPro" id="IPR006750">
    <property type="entry name" value="YdcZ"/>
</dbReference>
<dbReference type="RefSeq" id="WP_016843015.1">
    <property type="nucleotide sequence ID" value="NZ_CP121667.1"/>
</dbReference>